<dbReference type="EMBL" id="ANHY01000008">
    <property type="protein sequence ID" value="EKV30439.1"/>
    <property type="molecule type" value="Genomic_DNA"/>
</dbReference>
<name>K9H065_9PROT</name>
<evidence type="ECO:0000313" key="2">
    <source>
        <dbReference type="EMBL" id="EKV30439.1"/>
    </source>
</evidence>
<comment type="caution">
    <text evidence="2">The sequence shown here is derived from an EMBL/GenBank/DDBJ whole genome shotgun (WGS) entry which is preliminary data.</text>
</comment>
<evidence type="ECO:0000313" key="3">
    <source>
        <dbReference type="Proteomes" id="UP000009881"/>
    </source>
</evidence>
<dbReference type="Gene3D" id="3.90.1580.10">
    <property type="entry name" value="paralog of FGE (formylglycine-generating enzyme)"/>
    <property type="match status" value="1"/>
</dbReference>
<proteinExistence type="predicted"/>
<evidence type="ECO:0000259" key="1">
    <source>
        <dbReference type="Pfam" id="PF03781"/>
    </source>
</evidence>
<dbReference type="PATRIC" id="fig|1238182.3.peg.2060"/>
<dbReference type="InterPro" id="IPR042095">
    <property type="entry name" value="SUMF_sf"/>
</dbReference>
<feature type="domain" description="Sulfatase-modifying factor enzyme-like" evidence="1">
    <location>
        <begin position="21"/>
        <end position="248"/>
    </location>
</feature>
<reference evidence="2 3" key="1">
    <citation type="journal article" date="2013" name="Genome Announc.">
        <title>Draft Genome Sequence of an Alphaproteobacterium, Caenispirillum salinarum AK4(T), Isolated from a Solar Saltern.</title>
        <authorList>
            <person name="Khatri I."/>
            <person name="Singh A."/>
            <person name="Korpole S."/>
            <person name="Pinnaka A.K."/>
            <person name="Subramanian S."/>
        </authorList>
    </citation>
    <scope>NUCLEOTIDE SEQUENCE [LARGE SCALE GENOMIC DNA]</scope>
    <source>
        <strain evidence="2 3">AK4</strain>
    </source>
</reference>
<dbReference type="STRING" id="1238182.C882_4398"/>
<sequence>MLTAGASAALAAEPFRDCPACPEMIALPGGSFSAGDDRVRNGAPPPGDAVRHVGPFAIARTETTFDQWQACVDSGACEGGQDDHGWGRGDRPVINVTADDARAYAAWLSRRTGHAYRLPTEAEWEYAARAGSRTLYPWGDAMREGRANCRGCDGPVVEHAGTTPVASYPPNAFGLHDMNGNLWELTADCWTPGAMPATASAPGGPAECKAHVMRGGAWYYHPKVAASASRGRNAAGVWSYVVGFRVARDLADGGGEAAR</sequence>
<dbReference type="InterPro" id="IPR016187">
    <property type="entry name" value="CTDL_fold"/>
</dbReference>
<dbReference type="eggNOG" id="COG1262">
    <property type="taxonomic scope" value="Bacteria"/>
</dbReference>
<keyword evidence="3" id="KW-1185">Reference proteome</keyword>
<protein>
    <recommendedName>
        <fullName evidence="1">Sulfatase-modifying factor enzyme-like domain-containing protein</fullName>
    </recommendedName>
</protein>
<dbReference type="Pfam" id="PF03781">
    <property type="entry name" value="FGE-sulfatase"/>
    <property type="match status" value="1"/>
</dbReference>
<dbReference type="GO" id="GO:0120147">
    <property type="term" value="F:formylglycine-generating oxidase activity"/>
    <property type="evidence" value="ECO:0007669"/>
    <property type="project" value="TreeGrafter"/>
</dbReference>
<dbReference type="Proteomes" id="UP000009881">
    <property type="component" value="Unassembled WGS sequence"/>
</dbReference>
<dbReference type="PANTHER" id="PTHR23150:SF35">
    <property type="entry name" value="BLL6746 PROTEIN"/>
    <property type="match status" value="1"/>
</dbReference>
<organism evidence="2 3">
    <name type="scientific">Caenispirillum salinarum AK4</name>
    <dbReference type="NCBI Taxonomy" id="1238182"/>
    <lineage>
        <taxon>Bacteria</taxon>
        <taxon>Pseudomonadati</taxon>
        <taxon>Pseudomonadota</taxon>
        <taxon>Alphaproteobacteria</taxon>
        <taxon>Rhodospirillales</taxon>
        <taxon>Novispirillaceae</taxon>
        <taxon>Caenispirillum</taxon>
    </lineage>
</organism>
<dbReference type="SUPFAM" id="SSF56436">
    <property type="entry name" value="C-type lectin-like"/>
    <property type="match status" value="1"/>
</dbReference>
<dbReference type="InterPro" id="IPR051043">
    <property type="entry name" value="Sulfatase_Mod_Factor_Kinase"/>
</dbReference>
<dbReference type="AlphaFoldDB" id="K9H065"/>
<accession>K9H065</accession>
<dbReference type="InterPro" id="IPR005532">
    <property type="entry name" value="SUMF_dom"/>
</dbReference>
<gene>
    <name evidence="2" type="ORF">C882_4398</name>
</gene>
<dbReference type="PANTHER" id="PTHR23150">
    <property type="entry name" value="SULFATASE MODIFYING FACTOR 1, 2"/>
    <property type="match status" value="1"/>
</dbReference>